<feature type="transmembrane region" description="Helical" evidence="12">
    <location>
        <begin position="1482"/>
        <end position="1504"/>
    </location>
</feature>
<evidence type="ECO:0000256" key="7">
    <source>
        <dbReference type="ARBA" id="ARBA00022989"/>
    </source>
</evidence>
<feature type="transmembrane region" description="Helical" evidence="12">
    <location>
        <begin position="1453"/>
        <end position="1475"/>
    </location>
</feature>
<keyword evidence="3" id="KW-0433">Leucine-rich repeat</keyword>
<evidence type="ECO:0000256" key="4">
    <source>
        <dbReference type="ARBA" id="ARBA00022692"/>
    </source>
</evidence>
<evidence type="ECO:0000256" key="11">
    <source>
        <dbReference type="SAM" id="MobiDB-lite"/>
    </source>
</evidence>
<dbReference type="SUPFAM" id="SSF82708">
    <property type="entry name" value="R3H domain"/>
    <property type="match status" value="1"/>
</dbReference>
<dbReference type="GO" id="GO:0003676">
    <property type="term" value="F:nucleic acid binding"/>
    <property type="evidence" value="ECO:0007669"/>
    <property type="project" value="UniProtKB-UniRule"/>
</dbReference>
<dbReference type="Pfam" id="PF01424">
    <property type="entry name" value="R3H"/>
    <property type="match status" value="1"/>
</dbReference>
<organism evidence="15 16">
    <name type="scientific">Eucalyptus globulus</name>
    <name type="common">Tasmanian blue gum</name>
    <dbReference type="NCBI Taxonomy" id="34317"/>
    <lineage>
        <taxon>Eukaryota</taxon>
        <taxon>Viridiplantae</taxon>
        <taxon>Streptophyta</taxon>
        <taxon>Embryophyta</taxon>
        <taxon>Tracheophyta</taxon>
        <taxon>Spermatophyta</taxon>
        <taxon>Magnoliopsida</taxon>
        <taxon>eudicotyledons</taxon>
        <taxon>Gunneridae</taxon>
        <taxon>Pentapetalae</taxon>
        <taxon>rosids</taxon>
        <taxon>malvids</taxon>
        <taxon>Myrtales</taxon>
        <taxon>Myrtaceae</taxon>
        <taxon>Myrtoideae</taxon>
        <taxon>Eucalypteae</taxon>
        <taxon>Eucalyptus</taxon>
    </lineage>
</organism>
<dbReference type="GO" id="GO:0016020">
    <property type="term" value="C:membrane"/>
    <property type="evidence" value="ECO:0007669"/>
    <property type="project" value="UniProtKB-SubCell"/>
</dbReference>
<dbReference type="InterPro" id="IPR001611">
    <property type="entry name" value="Leu-rich_rpt"/>
</dbReference>
<dbReference type="InterPro" id="IPR036867">
    <property type="entry name" value="R3H_dom_sf"/>
</dbReference>
<comment type="subcellular location">
    <subcellularLocation>
        <location evidence="1">Membrane</location>
        <topology evidence="1">Single-pass type I membrane protein</topology>
    </subcellularLocation>
</comment>
<dbReference type="PANTHER" id="PTHR48062:SF21">
    <property type="entry name" value="RECEPTOR-LIKE PROTEIN 12"/>
    <property type="match status" value="1"/>
</dbReference>
<dbReference type="InterPro" id="IPR000467">
    <property type="entry name" value="G_patch_dom"/>
</dbReference>
<dbReference type="Pfam" id="PF00560">
    <property type="entry name" value="LRR_1"/>
    <property type="match status" value="4"/>
</dbReference>
<gene>
    <name evidence="15" type="ORF">ACJRO7_016646</name>
</gene>
<dbReference type="FunFam" id="3.80.10.10:FF:000041">
    <property type="entry name" value="LRR receptor-like serine/threonine-protein kinase ERECTA"/>
    <property type="match status" value="1"/>
</dbReference>
<comment type="similarity">
    <text evidence="2">Belongs to the RLP family.</text>
</comment>
<evidence type="ECO:0000256" key="1">
    <source>
        <dbReference type="ARBA" id="ARBA00004479"/>
    </source>
</evidence>
<reference evidence="15 16" key="1">
    <citation type="submission" date="2024-11" db="EMBL/GenBank/DDBJ databases">
        <title>Chromosome-level genome assembly of Eucalyptus globulus Labill. provides insights into its genome evolution.</title>
        <authorList>
            <person name="Li X."/>
        </authorList>
    </citation>
    <scope>NUCLEOTIDE SEQUENCE [LARGE SCALE GENOMIC DNA]</scope>
    <source>
        <strain evidence="15">CL2024</strain>
        <tissue evidence="15">Fresh tender leaves</tissue>
    </source>
</reference>
<feature type="compositionally biased region" description="Basic residues" evidence="11">
    <location>
        <begin position="166"/>
        <end position="179"/>
    </location>
</feature>
<dbReference type="SMART" id="SM00365">
    <property type="entry name" value="LRR_SD22"/>
    <property type="match status" value="6"/>
</dbReference>
<feature type="domain" description="R3H" evidence="14">
    <location>
        <begin position="191"/>
        <end position="256"/>
    </location>
</feature>
<dbReference type="FunFam" id="3.80.10.10:FF:000111">
    <property type="entry name" value="LRR receptor-like serine/threonine-protein kinase ERECTA"/>
    <property type="match status" value="1"/>
</dbReference>
<dbReference type="InterPro" id="IPR003591">
    <property type="entry name" value="Leu-rich_rpt_typical-subtyp"/>
</dbReference>
<feature type="domain" description="G-patch" evidence="13">
    <location>
        <begin position="378"/>
        <end position="424"/>
    </location>
</feature>
<dbReference type="SMART" id="SM00443">
    <property type="entry name" value="G_patch"/>
    <property type="match status" value="1"/>
</dbReference>
<dbReference type="InterPro" id="IPR032675">
    <property type="entry name" value="LRR_dom_sf"/>
</dbReference>
<dbReference type="PANTHER" id="PTHR48062">
    <property type="entry name" value="RECEPTOR-LIKE PROTEIN 14"/>
    <property type="match status" value="1"/>
</dbReference>
<evidence type="ECO:0000256" key="5">
    <source>
        <dbReference type="ARBA" id="ARBA00022729"/>
    </source>
</evidence>
<evidence type="ECO:0000256" key="3">
    <source>
        <dbReference type="ARBA" id="ARBA00022614"/>
    </source>
</evidence>
<keyword evidence="6" id="KW-0677">Repeat</keyword>
<evidence type="ECO:0000256" key="10">
    <source>
        <dbReference type="ARBA" id="ARBA00023180"/>
    </source>
</evidence>
<dbReference type="Proteomes" id="UP001634007">
    <property type="component" value="Unassembled WGS sequence"/>
</dbReference>
<feature type="region of interest" description="Disordered" evidence="11">
    <location>
        <begin position="147"/>
        <end position="180"/>
    </location>
</feature>
<evidence type="ECO:0000313" key="15">
    <source>
        <dbReference type="EMBL" id="KAL3747864.1"/>
    </source>
</evidence>
<comment type="caution">
    <text evidence="15">The sequence shown here is derived from an EMBL/GenBank/DDBJ whole genome shotgun (WGS) entry which is preliminary data.</text>
</comment>
<evidence type="ECO:0000259" key="14">
    <source>
        <dbReference type="PROSITE" id="PS51061"/>
    </source>
</evidence>
<dbReference type="EMBL" id="JBJKBG010000003">
    <property type="protein sequence ID" value="KAL3747864.1"/>
    <property type="molecule type" value="Genomic_DNA"/>
</dbReference>
<dbReference type="CDD" id="cd02646">
    <property type="entry name" value="R3H_G-patch"/>
    <property type="match status" value="1"/>
</dbReference>
<evidence type="ECO:0008006" key="17">
    <source>
        <dbReference type="Google" id="ProtNLM"/>
    </source>
</evidence>
<keyword evidence="9" id="KW-0675">Receptor</keyword>
<evidence type="ECO:0000256" key="2">
    <source>
        <dbReference type="ARBA" id="ARBA00009592"/>
    </source>
</evidence>
<sequence length="1517" mass="168685">MRKMVRMMLRHMVMRKTQNRSRLSRMERQILLKVMTPRTSDSGLDVDDEIARDYLEGIGGSDSLLDAKNLLQQVSSSSDDADDSSSSDLDETMKKLGGIALQDASTEYGMQRKHQSKHQGLGNVRDNWSSAVDDFILVKDVRTLSAKKNRGTRVPQSQSLGSQKSTRSRRFPGEKKKRKELIASKRRDRMIRRSVDLESVNKKLEQIVLNGVDIHSFQPMNSRDCSQVQRLARIYRLRSSSQGSGKKRFVTVVRTPQTCMPSSTDKLILEKLIGPVDDDADFSVIDVPHAKMTSGGRNQVRPQEAKKSSRSKSLKNSVNRSSGKVSLASQPVSFVSSGVMPSETTEISPVNLAGASENGEEHVSLVTSESFGAFEVHTRGFGSKMMAKMGFIEGQGLGKGGTGLAEPIEVIKRPKSLGLGMSIPESGEGQERNRESESQSTKSKQSGRGASVRRTPQSIGAFERHTKVMKKEALWVFVVVWGIACLCGSHGCREQERVALLTLNATLNLTYGVDVGGSYFNCCSWKGVECNPTTGRVTQLMLSSSRYDHFGSKTWYLNASLLIPFEELKSLNLSSNYLGGWIAPEEPNLLSSRLSTLEVLDLSDNFLDHSILSILSTIPSLRHLFLIYNNLSGTLHVNGGFSNLMELDISDNAVDVVAIAEGIKNLSHLENLYLDGVHLKDVGIFVRALGALSSLKILSLQYNTIEGTITTQDFHNFSKLEQLILDYSSLNTTMGILSSLGPLTSLRLLSSYNTSLNGKLSGQSLCNLVKLEELDLSNNGITGGLPTCWRNMTSIRVLFLEDNEFTDNVASSPLTSLTSLELLSISGNYFDIPSSLSPLANYSRLKVLLLDDNKLTIDSKVASSILRFQLKDFSMSNSLSKGFKVTSLGFLNHQYDLRTIDLSSNDIVGPFPAWLLENNTKLENLLMANNLFVTLEVPLMTLRNLSVMDMSNNGMRGELTIEFCLNVPNLSHLNLSANRLEGNIPSELGSIKSLNSLDLSHNNFSGRLSIQLLDSNSSLYKLNVAYNNLQGEIVFSDDTKNLNLLCLHLENNMFTGDLSFLSSLVYPFQLDVSKNFFIGKLPRVIANMSRLRLLNLSKNKLNGLIPQGLFNLPDLEYLALSDNNLSGSLASSFIAPKLRHIHLNGNKLNGSIVHLLPNNFNLVTLDLSENEFLGSIPYWLGNLSQLSILLLRGNSFYGTFPKQLCRLKSLSMIDLSENNLFGPLPICLGPINFSSIGYPDKVDLIPRFGERRHKLSPLSYVRTIRSHWSFNKEFYHYKFMGDKAWQIPHIVGFTAKRRFDAYKGYALLNMVGLDFSCNQFSGEIPPEIAFSQDIVVLNLLHNKLTGHIPMSLSNLTQIESIDLSYNNLIGSIPEELTRLNFLGVFNVSYNDLSGAIPNKNQFGSFDESSYYGNHLLCGLPLSNDCSTTINVNCSATKSHKKAKEDGFIDGETFYISFGVSYTMVLLVIPIVLFINPHWQQRWFHYVELIITTCRSLFITCYYLVQDGFRKLSSGRTI</sequence>
<keyword evidence="16" id="KW-1185">Reference proteome</keyword>
<dbReference type="PROSITE" id="PS50174">
    <property type="entry name" value="G_PATCH"/>
    <property type="match status" value="1"/>
</dbReference>
<dbReference type="Gene3D" id="3.80.10.10">
    <property type="entry name" value="Ribonuclease Inhibitor"/>
    <property type="match status" value="4"/>
</dbReference>
<evidence type="ECO:0000259" key="13">
    <source>
        <dbReference type="PROSITE" id="PS50174"/>
    </source>
</evidence>
<accession>A0ABD3L7Y7</accession>
<dbReference type="Gene3D" id="3.30.1370.50">
    <property type="entry name" value="R3H-like domain"/>
    <property type="match status" value="1"/>
</dbReference>
<feature type="region of interest" description="Disordered" evidence="11">
    <location>
        <begin position="290"/>
        <end position="324"/>
    </location>
</feature>
<keyword evidence="5" id="KW-0732">Signal</keyword>
<dbReference type="SMART" id="SM00393">
    <property type="entry name" value="R3H"/>
    <property type="match status" value="1"/>
</dbReference>
<keyword evidence="10" id="KW-0325">Glycoprotein</keyword>
<dbReference type="InterPro" id="IPR034082">
    <property type="entry name" value="R3H_G-patch"/>
</dbReference>
<dbReference type="SMART" id="SM00369">
    <property type="entry name" value="LRR_TYP"/>
    <property type="match status" value="9"/>
</dbReference>
<evidence type="ECO:0000256" key="6">
    <source>
        <dbReference type="ARBA" id="ARBA00022737"/>
    </source>
</evidence>
<name>A0ABD3L7Y7_EUCGL</name>
<evidence type="ECO:0000256" key="8">
    <source>
        <dbReference type="ARBA" id="ARBA00023136"/>
    </source>
</evidence>
<evidence type="ECO:0000256" key="12">
    <source>
        <dbReference type="SAM" id="Phobius"/>
    </source>
</evidence>
<evidence type="ECO:0000256" key="9">
    <source>
        <dbReference type="ARBA" id="ARBA00023170"/>
    </source>
</evidence>
<dbReference type="InterPro" id="IPR051502">
    <property type="entry name" value="RLP_Defense_Trigger"/>
</dbReference>
<keyword evidence="7 12" id="KW-1133">Transmembrane helix</keyword>
<keyword evidence="4 12" id="KW-0812">Transmembrane</keyword>
<proteinExistence type="inferred from homology"/>
<dbReference type="PROSITE" id="PS51061">
    <property type="entry name" value="R3H"/>
    <property type="match status" value="1"/>
</dbReference>
<dbReference type="Pfam" id="PF13855">
    <property type="entry name" value="LRR_8"/>
    <property type="match status" value="1"/>
</dbReference>
<evidence type="ECO:0000313" key="16">
    <source>
        <dbReference type="Proteomes" id="UP001634007"/>
    </source>
</evidence>
<dbReference type="Pfam" id="PF01585">
    <property type="entry name" value="G-patch"/>
    <property type="match status" value="1"/>
</dbReference>
<keyword evidence="8 12" id="KW-0472">Membrane</keyword>
<feature type="compositionally biased region" description="Polar residues" evidence="11">
    <location>
        <begin position="154"/>
        <end position="165"/>
    </location>
</feature>
<feature type="region of interest" description="Disordered" evidence="11">
    <location>
        <begin position="418"/>
        <end position="456"/>
    </location>
</feature>
<dbReference type="InterPro" id="IPR001374">
    <property type="entry name" value="R3H_dom"/>
</dbReference>
<dbReference type="SUPFAM" id="SSF52058">
    <property type="entry name" value="L domain-like"/>
    <property type="match status" value="3"/>
</dbReference>
<protein>
    <recommendedName>
        <fullName evidence="17">Leucine-rich repeat-containing N-terminal plant-type domain-containing protein</fullName>
    </recommendedName>
</protein>